<dbReference type="Pfam" id="PF13480">
    <property type="entry name" value="Acetyltransf_6"/>
    <property type="match status" value="1"/>
</dbReference>
<dbReference type="EMBL" id="JAZEWV010000002">
    <property type="protein sequence ID" value="MEE4541242.1"/>
    <property type="molecule type" value="Genomic_DNA"/>
</dbReference>
<dbReference type="Proteomes" id="UP001344658">
    <property type="component" value="Unassembled WGS sequence"/>
</dbReference>
<evidence type="ECO:0000313" key="3">
    <source>
        <dbReference type="Proteomes" id="UP001344658"/>
    </source>
</evidence>
<dbReference type="SUPFAM" id="SSF55729">
    <property type="entry name" value="Acyl-CoA N-acyltransferases (Nat)"/>
    <property type="match status" value="1"/>
</dbReference>
<dbReference type="InterPro" id="IPR038740">
    <property type="entry name" value="BioF2-like_GNAT_dom"/>
</dbReference>
<dbReference type="GO" id="GO:0016746">
    <property type="term" value="F:acyltransferase activity"/>
    <property type="evidence" value="ECO:0007669"/>
    <property type="project" value="UniProtKB-KW"/>
</dbReference>
<name>A0ABU7P7M2_9ACTN</name>
<comment type="caution">
    <text evidence="2">The sequence shown here is derived from an EMBL/GenBank/DDBJ whole genome shotgun (WGS) entry which is preliminary data.</text>
</comment>
<dbReference type="InterPro" id="IPR016181">
    <property type="entry name" value="Acyl_CoA_acyltransferase"/>
</dbReference>
<sequence length="421" mass="44970">MTPREAGAGTGGGTDTEAVANAAVPGARQPAHRAGHGDRGALVVEVCRDPEAFAALGPEWDALYRRCPTATPFQSHAWLHSWWLSYGRPGRLRLVLVRRGGELAAVAPLVRGGGLPRTLAFAGGVLTDHMDVLIADGDATEAAATEAGSAVLDALVTGMRRAARGGVLDLREVRPGGAAERVYARWNAPRRQLPDSVCLELPGLPMDGLIARVGSGRGQRIRKSLRDLDRAGITAHDVPPERVPAAVAGLLRLHLRQWEGRGVTPEHTRERFAAHLARAAAGLAASGGAAVTEYRRDRDGEVVAAGLTVLSPRLAGGYLYGASPALREAKLDVMTLLTRHTAGLAAAGGRETLSLLRGAEPYKYHWQPEPRPNRRLLLSGRAAAPAMLLRYALARGRAAATRSARLRALRDRVRSRLRTRR</sequence>
<organism evidence="2 3">
    <name type="scientific">Actinacidiphila polyblastidii</name>
    <dbReference type="NCBI Taxonomy" id="3110430"/>
    <lineage>
        <taxon>Bacteria</taxon>
        <taxon>Bacillati</taxon>
        <taxon>Actinomycetota</taxon>
        <taxon>Actinomycetes</taxon>
        <taxon>Kitasatosporales</taxon>
        <taxon>Streptomycetaceae</taxon>
        <taxon>Actinacidiphila</taxon>
    </lineage>
</organism>
<feature type="domain" description="BioF2-like acetyltransferase" evidence="1">
    <location>
        <begin position="219"/>
        <end position="363"/>
    </location>
</feature>
<dbReference type="EC" id="2.3.1.-" evidence="2"/>
<dbReference type="RefSeq" id="WP_330793116.1">
    <property type="nucleotide sequence ID" value="NZ_JAZEWV010000002.1"/>
</dbReference>
<reference evidence="2 3" key="1">
    <citation type="submission" date="2023-12" db="EMBL/GenBank/DDBJ databases">
        <title>Streptomyces sp. V4-01.</title>
        <authorList>
            <person name="Somphong A."/>
            <person name="Phongsopitanun W."/>
        </authorList>
    </citation>
    <scope>NUCLEOTIDE SEQUENCE [LARGE SCALE GENOMIC DNA]</scope>
    <source>
        <strain evidence="2 3">V4-01</strain>
    </source>
</reference>
<keyword evidence="2" id="KW-0012">Acyltransferase</keyword>
<keyword evidence="2" id="KW-0808">Transferase</keyword>
<keyword evidence="3" id="KW-1185">Reference proteome</keyword>
<evidence type="ECO:0000259" key="1">
    <source>
        <dbReference type="Pfam" id="PF13480"/>
    </source>
</evidence>
<evidence type="ECO:0000313" key="2">
    <source>
        <dbReference type="EMBL" id="MEE4541242.1"/>
    </source>
</evidence>
<protein>
    <submittedName>
        <fullName evidence="2">GNAT family N-acetyltransferase</fullName>
        <ecNumber evidence="2">2.3.1.-</ecNumber>
    </submittedName>
</protein>
<accession>A0ABU7P7M2</accession>
<gene>
    <name evidence="2" type="ORF">V2S66_04580</name>
</gene>
<proteinExistence type="predicted"/>